<comment type="caution">
    <text evidence="1">The sequence shown here is derived from an EMBL/GenBank/DDBJ whole genome shotgun (WGS) entry which is preliminary data.</text>
</comment>
<accession>A0ACB9HVR9</accession>
<organism evidence="1 2">
    <name type="scientific">Smallanthus sonchifolius</name>
    <dbReference type="NCBI Taxonomy" id="185202"/>
    <lineage>
        <taxon>Eukaryota</taxon>
        <taxon>Viridiplantae</taxon>
        <taxon>Streptophyta</taxon>
        <taxon>Embryophyta</taxon>
        <taxon>Tracheophyta</taxon>
        <taxon>Spermatophyta</taxon>
        <taxon>Magnoliopsida</taxon>
        <taxon>eudicotyledons</taxon>
        <taxon>Gunneridae</taxon>
        <taxon>Pentapetalae</taxon>
        <taxon>asterids</taxon>
        <taxon>campanulids</taxon>
        <taxon>Asterales</taxon>
        <taxon>Asteraceae</taxon>
        <taxon>Asteroideae</taxon>
        <taxon>Heliantheae alliance</taxon>
        <taxon>Millerieae</taxon>
        <taxon>Smallanthus</taxon>
    </lineage>
</organism>
<evidence type="ECO:0000313" key="2">
    <source>
        <dbReference type="Proteomes" id="UP001056120"/>
    </source>
</evidence>
<name>A0ACB9HVR9_9ASTR</name>
<dbReference type="EMBL" id="CM042028">
    <property type="protein sequence ID" value="KAI3799682.1"/>
    <property type="molecule type" value="Genomic_DNA"/>
</dbReference>
<proteinExistence type="predicted"/>
<gene>
    <name evidence="1" type="ORF">L1987_34981</name>
</gene>
<protein>
    <submittedName>
        <fullName evidence="1">Uncharacterized protein</fullName>
    </submittedName>
</protein>
<dbReference type="Proteomes" id="UP001056120">
    <property type="component" value="Linkage Group LG11"/>
</dbReference>
<keyword evidence="2" id="KW-1185">Reference proteome</keyword>
<reference evidence="1 2" key="2">
    <citation type="journal article" date="2022" name="Mol. Ecol. Resour.">
        <title>The genomes of chicory, endive, great burdock and yacon provide insights into Asteraceae paleo-polyploidization history and plant inulin production.</title>
        <authorList>
            <person name="Fan W."/>
            <person name="Wang S."/>
            <person name="Wang H."/>
            <person name="Wang A."/>
            <person name="Jiang F."/>
            <person name="Liu H."/>
            <person name="Zhao H."/>
            <person name="Xu D."/>
            <person name="Zhang Y."/>
        </authorList>
    </citation>
    <scope>NUCLEOTIDE SEQUENCE [LARGE SCALE GENOMIC DNA]</scope>
    <source>
        <strain evidence="2">cv. Yunnan</strain>
        <tissue evidence="1">Leaves</tissue>
    </source>
</reference>
<reference evidence="2" key="1">
    <citation type="journal article" date="2022" name="Mol. Ecol. Resour.">
        <title>The genomes of chicory, endive, great burdock and yacon provide insights into Asteraceae palaeo-polyploidization history and plant inulin production.</title>
        <authorList>
            <person name="Fan W."/>
            <person name="Wang S."/>
            <person name="Wang H."/>
            <person name="Wang A."/>
            <person name="Jiang F."/>
            <person name="Liu H."/>
            <person name="Zhao H."/>
            <person name="Xu D."/>
            <person name="Zhang Y."/>
        </authorList>
    </citation>
    <scope>NUCLEOTIDE SEQUENCE [LARGE SCALE GENOMIC DNA]</scope>
    <source>
        <strain evidence="2">cv. Yunnan</strain>
    </source>
</reference>
<evidence type="ECO:0000313" key="1">
    <source>
        <dbReference type="EMBL" id="KAI3799682.1"/>
    </source>
</evidence>
<sequence length="296" mass="33895">MQGNGSMRKRKRGTFTELEVEKEKEFNLLELYKSNNINEIILDKEKGETVLDPQELLKYLKGWTVEKRKRQENNGNPRIDKIYRHPKSKRILRSLVEVKKFVKENSYIRKASKKDEGSSQVSLNFNLQDAQDEQSNIYLQLFKRLEETLTKNGAQQTCNSSSWSEQRKVYGEPKTARGTTFKSHGMVDLSLHRPLQSDSSKEQVFTDLMRSNGQECVRTFGVGPSPCDVSVASSPSISLTSLDEIKMMVQSQVGARVAQEVAEKVSRYEKTQREMAERMESMHRLLLLGGLLPPSQ</sequence>